<evidence type="ECO:0000313" key="4">
    <source>
        <dbReference type="Proteomes" id="UP000199514"/>
    </source>
</evidence>
<dbReference type="Pfam" id="PF23572">
    <property type="entry name" value="GH3_C"/>
    <property type="match status" value="1"/>
</dbReference>
<organism evidence="3 4">
    <name type="scientific">Flexibacter flexilis DSM 6793</name>
    <dbReference type="NCBI Taxonomy" id="927664"/>
    <lineage>
        <taxon>Bacteria</taxon>
        <taxon>Pseudomonadati</taxon>
        <taxon>Bacteroidota</taxon>
        <taxon>Cytophagia</taxon>
        <taxon>Cytophagales</taxon>
        <taxon>Flexibacteraceae</taxon>
        <taxon>Flexibacter</taxon>
    </lineage>
</organism>
<reference evidence="3 4" key="1">
    <citation type="submission" date="2016-10" db="EMBL/GenBank/DDBJ databases">
        <authorList>
            <person name="de Groot N.N."/>
        </authorList>
    </citation>
    <scope>NUCLEOTIDE SEQUENCE [LARGE SCALE GENOMIC DNA]</scope>
    <source>
        <strain evidence="3 4">DSM 6793</strain>
    </source>
</reference>
<evidence type="ECO:0000313" key="3">
    <source>
        <dbReference type="EMBL" id="SFC70493.1"/>
    </source>
</evidence>
<dbReference type="InterPro" id="IPR004993">
    <property type="entry name" value="GH3"/>
</dbReference>
<dbReference type="Pfam" id="PF03321">
    <property type="entry name" value="GH3"/>
    <property type="match status" value="1"/>
</dbReference>
<evidence type="ECO:0000259" key="1">
    <source>
        <dbReference type="Pfam" id="PF23571"/>
    </source>
</evidence>
<dbReference type="AlphaFoldDB" id="A0A1I1LJI0"/>
<protein>
    <submittedName>
        <fullName evidence="3">GH3 auxin-responsive promoter</fullName>
    </submittedName>
</protein>
<dbReference type="Proteomes" id="UP000199514">
    <property type="component" value="Unassembled WGS sequence"/>
</dbReference>
<dbReference type="OrthoDB" id="5678283at2"/>
<dbReference type="GO" id="GO:0005737">
    <property type="term" value="C:cytoplasm"/>
    <property type="evidence" value="ECO:0007669"/>
    <property type="project" value="TreeGrafter"/>
</dbReference>
<proteinExistence type="predicted"/>
<keyword evidence="4" id="KW-1185">Reference proteome</keyword>
<dbReference type="RefSeq" id="WP_091514148.1">
    <property type="nucleotide sequence ID" value="NZ_FOLE01000008.1"/>
</dbReference>
<dbReference type="Pfam" id="PF23571">
    <property type="entry name" value="GH3_M"/>
    <property type="match status" value="1"/>
</dbReference>
<gene>
    <name evidence="3" type="ORF">SAMN05421780_108157</name>
</gene>
<feature type="domain" description="GH3 middle" evidence="1">
    <location>
        <begin position="306"/>
        <end position="368"/>
    </location>
</feature>
<dbReference type="EMBL" id="FOLE01000008">
    <property type="protein sequence ID" value="SFC70493.1"/>
    <property type="molecule type" value="Genomic_DNA"/>
</dbReference>
<dbReference type="GO" id="GO:0016881">
    <property type="term" value="F:acid-amino acid ligase activity"/>
    <property type="evidence" value="ECO:0007669"/>
    <property type="project" value="TreeGrafter"/>
</dbReference>
<accession>A0A1I1LJI0</accession>
<sequence>MALLGALLKKGLAIRKRAERKPKPPFVLQKKELNKLLFKAQDTAFGRAYQFDKIIDSMYDADPHKFYEEYTKRVPIFTYNEMFTKWWHRALEGQEDVCWPGKTMYFALSSGTSEAATKHIPITKAMTKAIQKTSIQQILSLPSYNVPNEAFEKGVLMLGGSTKLTYKGPYFEGDLSGIQAKQLPFWFQSFYKPGKQIAENQNWAKKLDEITLQAKDWDISVIVGVPAWIQLLMEKIIAHYNVKTIHDIWPNLTIYTHGGVSFEPYKKGFESLLAKPLQYMETYLASEGFIAYQARPEDKGMSMSLGSGIFFEFIPFTDDNFNADGDLVSNPQTLMIDQVEEGKDYALLLSTCAGTWRYMIGDVIRFIDKEKAEIVITGRTKHYISMCGEHLSVENMNKAIQLTNEDFNIDIREFAVAGVPHGNLFAHQWYIGTDDEANADELIQKIDKYLNVLNDDYRVERQHALRDVSAKVLPTSVFYDFMRMRGKEGGQNKFPRVLKKQILADWEQFLKDRNL</sequence>
<evidence type="ECO:0000259" key="2">
    <source>
        <dbReference type="Pfam" id="PF23572"/>
    </source>
</evidence>
<dbReference type="InterPro" id="IPR055378">
    <property type="entry name" value="GH3_C"/>
</dbReference>
<dbReference type="PANTHER" id="PTHR31901">
    <property type="entry name" value="GH3 DOMAIN-CONTAINING PROTEIN"/>
    <property type="match status" value="1"/>
</dbReference>
<name>A0A1I1LJI0_9BACT</name>
<dbReference type="PANTHER" id="PTHR31901:SF9">
    <property type="entry name" value="GH3 DOMAIN-CONTAINING PROTEIN"/>
    <property type="match status" value="1"/>
</dbReference>
<dbReference type="InterPro" id="IPR055377">
    <property type="entry name" value="GH3_M"/>
</dbReference>
<feature type="domain" description="GH3 C-terminal" evidence="2">
    <location>
        <begin position="395"/>
        <end position="500"/>
    </location>
</feature>
<dbReference type="STRING" id="927664.SAMN05421780_108157"/>